<dbReference type="PRINTS" id="PR00471">
    <property type="entry name" value="ACETATEKNASE"/>
</dbReference>
<feature type="active site" description="Proton donor/acceptor" evidence="7">
    <location>
        <position position="149"/>
    </location>
</feature>
<dbReference type="GO" id="GO:0005524">
    <property type="term" value="F:ATP binding"/>
    <property type="evidence" value="ECO:0007669"/>
    <property type="project" value="UniProtKB-KW"/>
</dbReference>
<feature type="binding site" evidence="7">
    <location>
        <position position="92"/>
    </location>
    <ligand>
        <name>substrate</name>
    </ligand>
</feature>
<protein>
    <recommendedName>
        <fullName evidence="7">Acetate kinase</fullName>
        <ecNumber evidence="7">2.7.2.1</ecNumber>
    </recommendedName>
    <alternativeName>
        <fullName evidence="7">Acetokinase</fullName>
    </alternativeName>
</protein>
<dbReference type="NCBIfam" id="TIGR00016">
    <property type="entry name" value="ackA"/>
    <property type="match status" value="1"/>
</dbReference>
<dbReference type="AlphaFoldDB" id="A0A0M2NGC8"/>
<proteinExistence type="inferred from homology"/>
<evidence type="ECO:0000256" key="5">
    <source>
        <dbReference type="ARBA" id="ARBA00022777"/>
    </source>
</evidence>
<gene>
    <name evidence="7" type="primary">ackA</name>
    <name evidence="9" type="ORF">CHK_1270</name>
</gene>
<evidence type="ECO:0000313" key="9">
    <source>
        <dbReference type="EMBL" id="KKI51223.1"/>
    </source>
</evidence>
<dbReference type="InterPro" id="IPR023865">
    <property type="entry name" value="Aliphatic_acid_kinase_CS"/>
</dbReference>
<feature type="site" description="Transition state stabilizer" evidence="7">
    <location>
        <position position="181"/>
    </location>
</feature>
<name>A0A0M2NGC8_9FIRM</name>
<dbReference type="RefSeq" id="WP_046443178.1">
    <property type="nucleotide sequence ID" value="NZ_CAUERS010000006.1"/>
</dbReference>
<evidence type="ECO:0000256" key="2">
    <source>
        <dbReference type="ARBA" id="ARBA00022490"/>
    </source>
</evidence>
<dbReference type="GO" id="GO:0006085">
    <property type="term" value="P:acetyl-CoA biosynthetic process"/>
    <property type="evidence" value="ECO:0007669"/>
    <property type="project" value="UniProtKB-UniRule"/>
</dbReference>
<reference evidence="9 10" key="1">
    <citation type="submission" date="2015-04" db="EMBL/GenBank/DDBJ databases">
        <title>Draft genome sequence of bacteremic isolate Catabacter hongkongensis type strain HKU16T.</title>
        <authorList>
            <person name="Lau S.K."/>
            <person name="Teng J.L."/>
            <person name="Huang Y."/>
            <person name="Curreem S.O."/>
            <person name="Tsui S.K."/>
            <person name="Woo P.C."/>
        </authorList>
    </citation>
    <scope>NUCLEOTIDE SEQUENCE [LARGE SCALE GENOMIC DNA]</scope>
    <source>
        <strain evidence="9 10">HKU16</strain>
    </source>
</reference>
<evidence type="ECO:0000313" key="10">
    <source>
        <dbReference type="Proteomes" id="UP000034076"/>
    </source>
</evidence>
<dbReference type="SUPFAM" id="SSF53067">
    <property type="entry name" value="Actin-like ATPase domain"/>
    <property type="match status" value="2"/>
</dbReference>
<dbReference type="Gene3D" id="3.30.420.40">
    <property type="match status" value="2"/>
</dbReference>
<keyword evidence="7" id="KW-0460">Magnesium</keyword>
<comment type="subcellular location">
    <subcellularLocation>
        <location evidence="7">Cytoplasm</location>
    </subcellularLocation>
</comment>
<evidence type="ECO:0000256" key="6">
    <source>
        <dbReference type="ARBA" id="ARBA00022840"/>
    </source>
</evidence>
<dbReference type="CDD" id="cd24010">
    <property type="entry name" value="ASKHA_NBD_AcK_PK"/>
    <property type="match status" value="1"/>
</dbReference>
<keyword evidence="6 7" id="KW-0067">ATP-binding</keyword>
<dbReference type="PANTHER" id="PTHR21060">
    <property type="entry name" value="ACETATE KINASE"/>
    <property type="match status" value="1"/>
</dbReference>
<dbReference type="HAMAP" id="MF_00020">
    <property type="entry name" value="Acetate_kinase"/>
    <property type="match status" value="1"/>
</dbReference>
<evidence type="ECO:0000256" key="8">
    <source>
        <dbReference type="RuleBase" id="RU003835"/>
    </source>
</evidence>
<feature type="binding site" evidence="7">
    <location>
        <position position="15"/>
    </location>
    <ligand>
        <name>ATP</name>
        <dbReference type="ChEBI" id="CHEBI:30616"/>
    </ligand>
</feature>
<dbReference type="PIRSF" id="PIRSF000722">
    <property type="entry name" value="Acetate_prop_kin"/>
    <property type="match status" value="1"/>
</dbReference>
<evidence type="ECO:0000256" key="3">
    <source>
        <dbReference type="ARBA" id="ARBA00022679"/>
    </source>
</evidence>
<evidence type="ECO:0000256" key="4">
    <source>
        <dbReference type="ARBA" id="ARBA00022741"/>
    </source>
</evidence>
<dbReference type="Pfam" id="PF00871">
    <property type="entry name" value="Acetate_kinase"/>
    <property type="match status" value="1"/>
</dbReference>
<keyword evidence="10" id="KW-1185">Reference proteome</keyword>
<feature type="binding site" evidence="7">
    <location>
        <position position="8"/>
    </location>
    <ligand>
        <name>Mg(2+)</name>
        <dbReference type="ChEBI" id="CHEBI:18420"/>
    </ligand>
</feature>
<comment type="cofactor">
    <cofactor evidence="7">
        <name>Mg(2+)</name>
        <dbReference type="ChEBI" id="CHEBI:18420"/>
    </cofactor>
    <cofactor evidence="7">
        <name>Mn(2+)</name>
        <dbReference type="ChEBI" id="CHEBI:29035"/>
    </cofactor>
    <text evidence="7">Mg(2+). Can also accept Mn(2+).</text>
</comment>
<dbReference type="EMBL" id="LAYJ01000087">
    <property type="protein sequence ID" value="KKI51223.1"/>
    <property type="molecule type" value="Genomic_DNA"/>
</dbReference>
<keyword evidence="7" id="KW-0479">Metal-binding</keyword>
<dbReference type="OrthoDB" id="9802453at2"/>
<dbReference type="PROSITE" id="PS01076">
    <property type="entry name" value="ACETATE_KINASE_2"/>
    <property type="match status" value="1"/>
</dbReference>
<keyword evidence="4 7" id="KW-0547">Nucleotide-binding</keyword>
<feature type="binding site" evidence="7">
    <location>
        <begin position="332"/>
        <end position="336"/>
    </location>
    <ligand>
        <name>ATP</name>
        <dbReference type="ChEBI" id="CHEBI:30616"/>
    </ligand>
</feature>
<organism evidence="9 10">
    <name type="scientific">Christensenella hongkongensis</name>
    <dbReference type="NCBI Taxonomy" id="270498"/>
    <lineage>
        <taxon>Bacteria</taxon>
        <taxon>Bacillati</taxon>
        <taxon>Bacillota</taxon>
        <taxon>Clostridia</taxon>
        <taxon>Christensenellales</taxon>
        <taxon>Christensenellaceae</taxon>
        <taxon>Christensenella</taxon>
    </lineage>
</organism>
<comment type="caution">
    <text evidence="9">The sequence shown here is derived from an EMBL/GenBank/DDBJ whole genome shotgun (WGS) entry which is preliminary data.</text>
</comment>
<keyword evidence="2 7" id="KW-0963">Cytoplasm</keyword>
<dbReference type="Proteomes" id="UP000034076">
    <property type="component" value="Unassembled WGS sequence"/>
</dbReference>
<feature type="binding site" evidence="7">
    <location>
        <begin position="209"/>
        <end position="213"/>
    </location>
    <ligand>
        <name>ATP</name>
        <dbReference type="ChEBI" id="CHEBI:30616"/>
    </ligand>
</feature>
<dbReference type="InterPro" id="IPR000890">
    <property type="entry name" value="Aliphatic_acid_kin_short-chain"/>
</dbReference>
<dbReference type="PROSITE" id="PS01075">
    <property type="entry name" value="ACETATE_KINASE_1"/>
    <property type="match status" value="1"/>
</dbReference>
<keyword evidence="5 7" id="KW-0418">Kinase</keyword>
<comment type="catalytic activity">
    <reaction evidence="7">
        <text>acetate + ATP = acetyl phosphate + ADP</text>
        <dbReference type="Rhea" id="RHEA:11352"/>
        <dbReference type="ChEBI" id="CHEBI:22191"/>
        <dbReference type="ChEBI" id="CHEBI:30089"/>
        <dbReference type="ChEBI" id="CHEBI:30616"/>
        <dbReference type="ChEBI" id="CHEBI:456216"/>
        <dbReference type="EC" id="2.7.2.1"/>
    </reaction>
</comment>
<comment type="subunit">
    <text evidence="7">Homodimer.</text>
</comment>
<comment type="pathway">
    <text evidence="7">Metabolic intermediate biosynthesis; acetyl-CoA biosynthesis; acetyl-CoA from acetate: step 1/2.</text>
</comment>
<dbReference type="GO" id="GO:0006083">
    <property type="term" value="P:acetate metabolic process"/>
    <property type="evidence" value="ECO:0007669"/>
    <property type="project" value="TreeGrafter"/>
</dbReference>
<dbReference type="GO" id="GO:0000287">
    <property type="term" value="F:magnesium ion binding"/>
    <property type="evidence" value="ECO:0007669"/>
    <property type="project" value="UniProtKB-UniRule"/>
</dbReference>
<dbReference type="EC" id="2.7.2.1" evidence="7"/>
<feature type="binding site" evidence="7">
    <location>
        <position position="386"/>
    </location>
    <ligand>
        <name>Mg(2+)</name>
        <dbReference type="ChEBI" id="CHEBI:18420"/>
    </ligand>
</feature>
<feature type="site" description="Transition state stabilizer" evidence="7">
    <location>
        <position position="242"/>
    </location>
</feature>
<feature type="binding site" evidence="7">
    <location>
        <begin position="284"/>
        <end position="286"/>
    </location>
    <ligand>
        <name>ATP</name>
        <dbReference type="ChEBI" id="CHEBI:30616"/>
    </ligand>
</feature>
<dbReference type="InterPro" id="IPR004372">
    <property type="entry name" value="Ac/propionate_kinase"/>
</dbReference>
<dbReference type="InterPro" id="IPR043129">
    <property type="entry name" value="ATPase_NBD"/>
</dbReference>
<dbReference type="GO" id="GO:0005737">
    <property type="term" value="C:cytoplasm"/>
    <property type="evidence" value="ECO:0007669"/>
    <property type="project" value="UniProtKB-SubCell"/>
</dbReference>
<evidence type="ECO:0000256" key="1">
    <source>
        <dbReference type="ARBA" id="ARBA00008748"/>
    </source>
</evidence>
<sequence length="400" mass="43454">MKNVLVINAGSSSLKYQLIDMDDATVIAKGLVERIGIDHSVIKHKPSGKDKVEIETPMKDHNDAMKQVVAALTDPTHGVVADLSGICAVGHRIVHGGEKFSESVLITDEVIDAIKENIELAPLHNPANLMGIDACRALMPNVPMVGVFDTAFHANMPQKAFLYGIPYTAYTDYKVRRYGFHGTSHKYVSHRAAEILGKDIKDLKIITCHLGNGSSVAAVNGGVSVDTSMGFTPLEGLVMGTRSGDLDAAIVPYLMGKLNMDVEQAINYLNKESGVWGISGISSDFRDLWAEEEKGNERAKLALDVFNYRLKKFIGAYAAAMGGVDVITFAGGVGENDWDVRMHAVEGLEFMGVKIDKEKNDGMRGDEMDISAADSRVKVLVIPTDEEMTIAKDTYDICCK</sequence>
<comment type="similarity">
    <text evidence="1 7 8">Belongs to the acetokinase family.</text>
</comment>
<dbReference type="STRING" id="270498.CHK_1270"/>
<evidence type="ECO:0000256" key="7">
    <source>
        <dbReference type="HAMAP-Rule" id="MF_00020"/>
    </source>
</evidence>
<comment type="function">
    <text evidence="7">Catalyzes the formation of acetyl phosphate from acetate and ATP. Can also catalyze the reverse reaction.</text>
</comment>
<keyword evidence="3 7" id="KW-0808">Transferase</keyword>
<dbReference type="PATRIC" id="fig|270498.16.peg.1389"/>
<dbReference type="UniPathway" id="UPA00340">
    <property type="reaction ID" value="UER00458"/>
</dbReference>
<accession>A0A0M2NGC8</accession>
<dbReference type="PANTHER" id="PTHR21060:SF15">
    <property type="entry name" value="ACETATE KINASE-RELATED"/>
    <property type="match status" value="1"/>
</dbReference>
<dbReference type="GO" id="GO:0008776">
    <property type="term" value="F:acetate kinase activity"/>
    <property type="evidence" value="ECO:0007669"/>
    <property type="project" value="UniProtKB-UniRule"/>
</dbReference>